<sequence length="484" mass="54272">MKVLIRADASSLIGVGHVMRCLTLANELRARGAEIVFACSEFSGHLIAYIGAQAFEVIPLAAPSLPLNWQADAYSLQVKITPDFDWIIVDHYGIDKDWECAMRPFTKYIAVIDDLCNRPHDANLLLDQNLSAEREAYEQWVPKHCQLLLGPKYALLRSEFIGEPITIKPQIERILVNFGGADPGREMFKVMDALQEMQGIHVDFVAGRSNLAWHELQQLILSQPNWHFYHYVDDFSQLMRQADLFIGAGGSSTWERAALGLPSICIAVAENQVSIAQVMHAKGMHCYLGDSASVTAADIRQQVAALSDLSQRLSWAEKSFALVDAKGVGRVAAALLQSTLQMRNVVFDDASLLFTARNAPEVRIWSLESDVLSWEAHCAWLKNKLSSSDTLLLIGEAIDGPVGIARFDRFMDQQVEISIYLLQGRYQMGWGSALLRAAENYLIKNWPDTICIRAFIKDENSVSIRMFVAAGYQPEQDYYLHYIQ</sequence>
<dbReference type="Gene3D" id="3.40.630.30">
    <property type="match status" value="1"/>
</dbReference>
<dbReference type="PANTHER" id="PTHR21015:SF22">
    <property type="entry name" value="GLYCOSYLTRANSFERASE"/>
    <property type="match status" value="1"/>
</dbReference>
<dbReference type="InterPro" id="IPR020023">
    <property type="entry name" value="PseG"/>
</dbReference>
<evidence type="ECO:0000313" key="3">
    <source>
        <dbReference type="Proteomes" id="UP001596473"/>
    </source>
</evidence>
<gene>
    <name evidence="2" type="primary">pseG</name>
    <name evidence="2" type="ORF">ACFQNF_07030</name>
</gene>
<dbReference type="PANTHER" id="PTHR21015">
    <property type="entry name" value="UDP-N-ACETYLGLUCOSAMINE--N-ACETYLMURAMYL-(PENTAPEPTIDE) PYROPHOSPHORYL-UNDECAPRENOL N-ACETYLGLUCOSAMINE TRANSFERASE 1"/>
    <property type="match status" value="1"/>
</dbReference>
<dbReference type="Pfam" id="PF04101">
    <property type="entry name" value="Glyco_tran_28_C"/>
    <property type="match status" value="1"/>
</dbReference>
<keyword evidence="2" id="KW-0378">Hydrolase</keyword>
<evidence type="ECO:0000259" key="1">
    <source>
        <dbReference type="Pfam" id="PF04101"/>
    </source>
</evidence>
<organism evidence="2 3">
    <name type="scientific">Iodobacter arcticus</name>
    <dbReference type="NCBI Taxonomy" id="590593"/>
    <lineage>
        <taxon>Bacteria</taxon>
        <taxon>Pseudomonadati</taxon>
        <taxon>Pseudomonadota</taxon>
        <taxon>Betaproteobacteria</taxon>
        <taxon>Neisseriales</taxon>
        <taxon>Chitinibacteraceae</taxon>
        <taxon>Iodobacter</taxon>
    </lineage>
</organism>
<dbReference type="InterPro" id="IPR007235">
    <property type="entry name" value="Glyco_trans_28_C"/>
</dbReference>
<protein>
    <submittedName>
        <fullName evidence="2">UDP-2,4-diacetamido-2,4, 6-trideoxy-beta-L-altropyranose hydrolase</fullName>
        <ecNumber evidence="2">3.6.1.57</ecNumber>
    </submittedName>
</protein>
<dbReference type="InterPro" id="IPR016181">
    <property type="entry name" value="Acyl_CoA_acyltransferase"/>
</dbReference>
<dbReference type="NCBIfam" id="TIGR03590">
    <property type="entry name" value="PseG"/>
    <property type="match status" value="1"/>
</dbReference>
<dbReference type="Gene3D" id="3.40.50.11190">
    <property type="match status" value="1"/>
</dbReference>
<evidence type="ECO:0000313" key="2">
    <source>
        <dbReference type="EMBL" id="MFC7419632.1"/>
    </source>
</evidence>
<comment type="caution">
    <text evidence="2">The sequence shown here is derived from an EMBL/GenBank/DDBJ whole genome shotgun (WGS) entry which is preliminary data.</text>
</comment>
<reference evidence="3" key="1">
    <citation type="journal article" date="2019" name="Int. J. Syst. Evol. Microbiol.">
        <title>The Global Catalogue of Microorganisms (GCM) 10K type strain sequencing project: providing services to taxonomists for standard genome sequencing and annotation.</title>
        <authorList>
            <consortium name="The Broad Institute Genomics Platform"/>
            <consortium name="The Broad Institute Genome Sequencing Center for Infectious Disease"/>
            <person name="Wu L."/>
            <person name="Ma J."/>
        </authorList>
    </citation>
    <scope>NUCLEOTIDE SEQUENCE [LARGE SCALE GENOMIC DNA]</scope>
    <source>
        <strain evidence="3">CCUG 62945</strain>
    </source>
</reference>
<proteinExistence type="predicted"/>
<keyword evidence="3" id="KW-1185">Reference proteome</keyword>
<dbReference type="RefSeq" id="WP_380187229.1">
    <property type="nucleotide sequence ID" value="NZ_JBHTBQ010000011.1"/>
</dbReference>
<dbReference type="EC" id="3.6.1.57" evidence="2"/>
<feature type="domain" description="Glycosyl transferase family 28 C-terminal" evidence="1">
    <location>
        <begin position="200"/>
        <end position="312"/>
    </location>
</feature>
<dbReference type="GO" id="GO:0016787">
    <property type="term" value="F:hydrolase activity"/>
    <property type="evidence" value="ECO:0007669"/>
    <property type="project" value="UniProtKB-KW"/>
</dbReference>
<name>A0ABW2R0I4_9NEIS</name>
<dbReference type="EMBL" id="JBHTBQ010000011">
    <property type="protein sequence ID" value="MFC7419632.1"/>
    <property type="molecule type" value="Genomic_DNA"/>
</dbReference>
<accession>A0ABW2R0I4</accession>
<dbReference type="SUPFAM" id="SSF53756">
    <property type="entry name" value="UDP-Glycosyltransferase/glycogen phosphorylase"/>
    <property type="match status" value="1"/>
</dbReference>
<dbReference type="Gene3D" id="3.40.50.2000">
    <property type="entry name" value="Glycogen Phosphorylase B"/>
    <property type="match status" value="1"/>
</dbReference>
<dbReference type="SUPFAM" id="SSF55729">
    <property type="entry name" value="Acyl-CoA N-acyltransferases (Nat)"/>
    <property type="match status" value="1"/>
</dbReference>
<dbReference type="Proteomes" id="UP001596473">
    <property type="component" value="Unassembled WGS sequence"/>
</dbReference>